<evidence type="ECO:0000313" key="3">
    <source>
        <dbReference type="EMBL" id="QUI25587.1"/>
    </source>
</evidence>
<feature type="compositionally biased region" description="Basic and acidic residues" evidence="2">
    <location>
        <begin position="1"/>
        <end position="13"/>
    </location>
</feature>
<dbReference type="CDD" id="cd13546">
    <property type="entry name" value="PBP2_BitB"/>
    <property type="match status" value="1"/>
</dbReference>
<dbReference type="GO" id="GO:0030288">
    <property type="term" value="C:outer membrane-bounded periplasmic space"/>
    <property type="evidence" value="ECO:0007669"/>
    <property type="project" value="TreeGrafter"/>
</dbReference>
<evidence type="ECO:0000256" key="2">
    <source>
        <dbReference type="SAM" id="MobiDB-lite"/>
    </source>
</evidence>
<evidence type="ECO:0000313" key="4">
    <source>
        <dbReference type="Proteomes" id="UP000683246"/>
    </source>
</evidence>
<evidence type="ECO:0000256" key="1">
    <source>
        <dbReference type="ARBA" id="ARBA00022729"/>
    </source>
</evidence>
<dbReference type="PANTHER" id="PTHR30006:SF2">
    <property type="entry name" value="ABC TRANSPORTER SUBSTRATE-BINDING PROTEIN"/>
    <property type="match status" value="1"/>
</dbReference>
<gene>
    <name evidence="3" type="ORF">HZI73_03315</name>
</gene>
<dbReference type="SUPFAM" id="SSF53850">
    <property type="entry name" value="Periplasmic binding protein-like II"/>
    <property type="match status" value="1"/>
</dbReference>
<dbReference type="GO" id="GO:0030975">
    <property type="term" value="F:thiamine binding"/>
    <property type="evidence" value="ECO:0007669"/>
    <property type="project" value="TreeGrafter"/>
</dbReference>
<dbReference type="GO" id="GO:0015888">
    <property type="term" value="P:thiamine transport"/>
    <property type="evidence" value="ECO:0007669"/>
    <property type="project" value="TreeGrafter"/>
</dbReference>
<dbReference type="Gene3D" id="3.40.190.10">
    <property type="entry name" value="Periplasmic binding protein-like II"/>
    <property type="match status" value="2"/>
</dbReference>
<reference evidence="3" key="1">
    <citation type="submission" date="2020-07" db="EMBL/GenBank/DDBJ databases">
        <title>Vallitalea pronyensis genome.</title>
        <authorList>
            <person name="Postec A."/>
        </authorList>
    </citation>
    <scope>NUCLEOTIDE SEQUENCE</scope>
    <source>
        <strain evidence="3">FatNI3</strain>
    </source>
</reference>
<name>A0A8J8SJK4_9FIRM</name>
<dbReference type="Proteomes" id="UP000683246">
    <property type="component" value="Chromosome"/>
</dbReference>
<keyword evidence="4" id="KW-1185">Reference proteome</keyword>
<sequence length="351" mass="38651">MFTACTKKDDKDNQAQPAQQTGDEKDTENDNTSTDDSAETAVTNNLVIYSPHKADMINPIVKEFQETTGIKVDVVAAGTGELLKRVESESNNPLGDVMWGGGAESLNAFKEYFAPYESEEAKAINTVFIDREKTWTGTSPLPMVIMYNKKLVKPEDVPTSWGDLLDEKWTGKIAYADPTRSGSSFTILATMLTAYKAEGDDGWEFINNFYKNLDGKLTSGSSGVYKGVADGEYAVGLTLEKAAMEYINAGAEVGMVYPSEGTSSAPDAIAVIKGAKNEVNAKKFLEFVLTAKTQKFVLDHFASRPVRDDVEMGDNLIKMSEIKLVDYDLQWVSDNKDNIVKKWKDIVIGKY</sequence>
<dbReference type="PANTHER" id="PTHR30006">
    <property type="entry name" value="THIAMINE-BINDING PERIPLASMIC PROTEIN-RELATED"/>
    <property type="match status" value="1"/>
</dbReference>
<dbReference type="EMBL" id="CP058649">
    <property type="protein sequence ID" value="QUI25587.1"/>
    <property type="molecule type" value="Genomic_DNA"/>
</dbReference>
<feature type="region of interest" description="Disordered" evidence="2">
    <location>
        <begin position="1"/>
        <end position="43"/>
    </location>
</feature>
<dbReference type="Pfam" id="PF13343">
    <property type="entry name" value="SBP_bac_6"/>
    <property type="match status" value="1"/>
</dbReference>
<keyword evidence="1" id="KW-0732">Signal</keyword>
<accession>A0A8J8SJK4</accession>
<organism evidence="3 4">
    <name type="scientific">Vallitalea pronyensis</name>
    <dbReference type="NCBI Taxonomy" id="1348613"/>
    <lineage>
        <taxon>Bacteria</taxon>
        <taxon>Bacillati</taxon>
        <taxon>Bacillota</taxon>
        <taxon>Clostridia</taxon>
        <taxon>Lachnospirales</taxon>
        <taxon>Vallitaleaceae</taxon>
        <taxon>Vallitalea</taxon>
    </lineage>
</organism>
<dbReference type="PIRSF" id="PIRSF002825">
    <property type="entry name" value="CfbpA"/>
    <property type="match status" value="1"/>
</dbReference>
<proteinExistence type="predicted"/>
<dbReference type="GO" id="GO:0030976">
    <property type="term" value="F:thiamine pyrophosphate binding"/>
    <property type="evidence" value="ECO:0007669"/>
    <property type="project" value="TreeGrafter"/>
</dbReference>
<dbReference type="InterPro" id="IPR026045">
    <property type="entry name" value="Ferric-bd"/>
</dbReference>
<dbReference type="KEGG" id="vpy:HZI73_03315"/>
<dbReference type="AlphaFoldDB" id="A0A8J8SJK4"/>
<protein>
    <submittedName>
        <fullName evidence="3">Extracellular solute-binding protein</fullName>
    </submittedName>
</protein>